<proteinExistence type="predicted"/>
<sequence length="93" mass="10317">MKEMEPVRYHIGDMPETSKQTAPVMTTGQWVLTMIVFMIPLVNIIMLFVWAFGSGNPNRANFCKAQLLIYLVGLLIGLIFVLLIGGSASGTHY</sequence>
<keyword evidence="1" id="KW-0812">Transmembrane</keyword>
<dbReference type="RefSeq" id="WP_111726472.1">
    <property type="nucleotide sequence ID" value="NZ_CP065726.1"/>
</dbReference>
<feature type="transmembrane region" description="Helical" evidence="1">
    <location>
        <begin position="30"/>
        <end position="55"/>
    </location>
</feature>
<dbReference type="Proteomes" id="UP000594865">
    <property type="component" value="Chromosome"/>
</dbReference>
<name>A0A7T3EUC4_NEICI</name>
<evidence type="ECO:0000313" key="2">
    <source>
        <dbReference type="EMBL" id="QPT37675.1"/>
    </source>
</evidence>
<keyword evidence="1" id="KW-0472">Membrane</keyword>
<evidence type="ECO:0000256" key="1">
    <source>
        <dbReference type="SAM" id="Phobius"/>
    </source>
</evidence>
<organism evidence="2 3">
    <name type="scientific">Neisseria cinerea</name>
    <dbReference type="NCBI Taxonomy" id="483"/>
    <lineage>
        <taxon>Bacteria</taxon>
        <taxon>Pseudomonadati</taxon>
        <taxon>Pseudomonadota</taxon>
        <taxon>Betaproteobacteria</taxon>
        <taxon>Neisseriales</taxon>
        <taxon>Neisseriaceae</taxon>
        <taxon>Neisseria</taxon>
    </lineage>
</organism>
<gene>
    <name evidence="2" type="ORF">I6G28_07060</name>
</gene>
<feature type="transmembrane region" description="Helical" evidence="1">
    <location>
        <begin position="67"/>
        <end position="88"/>
    </location>
</feature>
<dbReference type="GeneID" id="84020677"/>
<accession>A0A7T3EUC4</accession>
<protein>
    <submittedName>
        <fullName evidence="2">Uncharacterized protein</fullName>
    </submittedName>
</protein>
<dbReference type="EMBL" id="CP065726">
    <property type="protein sequence ID" value="QPT37675.1"/>
    <property type="molecule type" value="Genomic_DNA"/>
</dbReference>
<keyword evidence="3" id="KW-1185">Reference proteome</keyword>
<keyword evidence="1" id="KW-1133">Transmembrane helix</keyword>
<evidence type="ECO:0000313" key="3">
    <source>
        <dbReference type="Proteomes" id="UP000594865"/>
    </source>
</evidence>
<reference evidence="2 3" key="1">
    <citation type="submission" date="2020-12" db="EMBL/GenBank/DDBJ databases">
        <title>FDA dAtabase for Regulatory Grade micrObial Sequences (FDA-ARGOS): Supporting development and validation of Infectious Disease Dx tests.</title>
        <authorList>
            <person name="Sproer C."/>
            <person name="Gronow S."/>
            <person name="Severitt S."/>
            <person name="Schroder I."/>
            <person name="Tallon L."/>
            <person name="Sadzewicz L."/>
            <person name="Zhao X."/>
            <person name="Boylan J."/>
            <person name="Ott S."/>
            <person name="Bowen H."/>
            <person name="Vavikolanu K."/>
            <person name="Mehta A."/>
            <person name="Aluvathingal J."/>
            <person name="Nadendla S."/>
            <person name="Lowell S."/>
            <person name="Myers T."/>
            <person name="Yan Y."/>
            <person name="Sichtig H."/>
        </authorList>
    </citation>
    <scope>NUCLEOTIDE SEQUENCE [LARGE SCALE GENOMIC DNA]</scope>
    <source>
        <strain evidence="2 3">FDAARGOS_871</strain>
    </source>
</reference>
<dbReference type="AlphaFoldDB" id="A0A7T3EUC4"/>